<keyword evidence="6" id="KW-1185">Reference proteome</keyword>
<dbReference type="Pfam" id="PF01022">
    <property type="entry name" value="HTH_5"/>
    <property type="match status" value="1"/>
</dbReference>
<dbReference type="GO" id="GO:0003700">
    <property type="term" value="F:DNA-binding transcription factor activity"/>
    <property type="evidence" value="ECO:0007669"/>
    <property type="project" value="InterPro"/>
</dbReference>
<dbReference type="GO" id="GO:0003677">
    <property type="term" value="F:DNA binding"/>
    <property type="evidence" value="ECO:0007669"/>
    <property type="project" value="UniProtKB-KW"/>
</dbReference>
<proteinExistence type="predicted"/>
<evidence type="ECO:0000259" key="4">
    <source>
        <dbReference type="PROSITE" id="PS50987"/>
    </source>
</evidence>
<dbReference type="NCBIfam" id="NF033788">
    <property type="entry name" value="HTH_metalloreg"/>
    <property type="match status" value="1"/>
</dbReference>
<dbReference type="InterPro" id="IPR018334">
    <property type="entry name" value="ArsR_HTH"/>
</dbReference>
<gene>
    <name evidence="5" type="ORF">HW115_03925</name>
</gene>
<dbReference type="InterPro" id="IPR051011">
    <property type="entry name" value="Metal_resp_trans_reg"/>
</dbReference>
<comment type="caution">
    <text evidence="5">The sequence shown here is derived from an EMBL/GenBank/DDBJ whole genome shotgun (WGS) entry which is preliminary data.</text>
</comment>
<dbReference type="EMBL" id="JACBAZ010000001">
    <property type="protein sequence ID" value="NWK54743.1"/>
    <property type="molecule type" value="Genomic_DNA"/>
</dbReference>
<dbReference type="InterPro" id="IPR036390">
    <property type="entry name" value="WH_DNA-bd_sf"/>
</dbReference>
<keyword evidence="3" id="KW-0804">Transcription</keyword>
<evidence type="ECO:0000256" key="3">
    <source>
        <dbReference type="ARBA" id="ARBA00023163"/>
    </source>
</evidence>
<keyword evidence="2" id="KW-0238">DNA-binding</keyword>
<dbReference type="AlphaFoldDB" id="A0A851GAV2"/>
<accession>A0A851GAV2</accession>
<dbReference type="Proteomes" id="UP000557872">
    <property type="component" value="Unassembled WGS sequence"/>
</dbReference>
<protein>
    <submittedName>
        <fullName evidence="5">Winged helix-turn-helix transcriptional regulator</fullName>
    </submittedName>
</protein>
<dbReference type="PROSITE" id="PS00846">
    <property type="entry name" value="HTH_ARSR_1"/>
    <property type="match status" value="1"/>
</dbReference>
<dbReference type="SMART" id="SM00418">
    <property type="entry name" value="HTH_ARSR"/>
    <property type="match status" value="1"/>
</dbReference>
<dbReference type="InterPro" id="IPR001845">
    <property type="entry name" value="HTH_ArsR_DNA-bd_dom"/>
</dbReference>
<organism evidence="5 6">
    <name type="scientific">Oceaniferula marina</name>
    <dbReference type="NCBI Taxonomy" id="2748318"/>
    <lineage>
        <taxon>Bacteria</taxon>
        <taxon>Pseudomonadati</taxon>
        <taxon>Verrucomicrobiota</taxon>
        <taxon>Verrucomicrobiia</taxon>
        <taxon>Verrucomicrobiales</taxon>
        <taxon>Verrucomicrobiaceae</taxon>
        <taxon>Oceaniferula</taxon>
    </lineage>
</organism>
<dbReference type="InterPro" id="IPR011991">
    <property type="entry name" value="ArsR-like_HTH"/>
</dbReference>
<dbReference type="PROSITE" id="PS50987">
    <property type="entry name" value="HTH_ARSR_2"/>
    <property type="match status" value="1"/>
</dbReference>
<evidence type="ECO:0000313" key="5">
    <source>
        <dbReference type="EMBL" id="NWK54743.1"/>
    </source>
</evidence>
<reference evidence="5 6" key="1">
    <citation type="submission" date="2020-07" db="EMBL/GenBank/DDBJ databases">
        <title>Roseicoccus Jingziensis gen. nov., sp. nov., isolated from coastal seawater.</title>
        <authorList>
            <person name="Feng X."/>
        </authorList>
    </citation>
    <scope>NUCLEOTIDE SEQUENCE [LARGE SCALE GENOMIC DNA]</scope>
    <source>
        <strain evidence="5 6">N1E253</strain>
    </source>
</reference>
<dbReference type="CDD" id="cd00090">
    <property type="entry name" value="HTH_ARSR"/>
    <property type="match status" value="1"/>
</dbReference>
<dbReference type="PANTHER" id="PTHR43132:SF2">
    <property type="entry name" value="ARSENICAL RESISTANCE OPERON REPRESSOR ARSR-RELATED"/>
    <property type="match status" value="1"/>
</dbReference>
<evidence type="ECO:0000256" key="2">
    <source>
        <dbReference type="ARBA" id="ARBA00023125"/>
    </source>
</evidence>
<evidence type="ECO:0000313" key="6">
    <source>
        <dbReference type="Proteomes" id="UP000557872"/>
    </source>
</evidence>
<dbReference type="PRINTS" id="PR00778">
    <property type="entry name" value="HTHARSR"/>
</dbReference>
<dbReference type="InterPro" id="IPR036388">
    <property type="entry name" value="WH-like_DNA-bd_sf"/>
</dbReference>
<dbReference type="SUPFAM" id="SSF46785">
    <property type="entry name" value="Winged helix' DNA-binding domain"/>
    <property type="match status" value="1"/>
</dbReference>
<sequence>MDATQAHPIPCRKSIERQAETLKALAHPARLAIVHALASGPVCACDLAEHAESSPPTTSRHLTVLRHAGIISQERRGQQIFYELKRPCVLTFIECCND</sequence>
<keyword evidence="1" id="KW-0805">Transcription regulation</keyword>
<name>A0A851GAV2_9BACT</name>
<dbReference type="RefSeq" id="WP_178931253.1">
    <property type="nucleotide sequence ID" value="NZ_JACBAZ010000001.1"/>
</dbReference>
<dbReference type="PANTHER" id="PTHR43132">
    <property type="entry name" value="ARSENICAL RESISTANCE OPERON REPRESSOR ARSR-RELATED"/>
    <property type="match status" value="1"/>
</dbReference>
<dbReference type="Gene3D" id="1.10.10.10">
    <property type="entry name" value="Winged helix-like DNA-binding domain superfamily/Winged helix DNA-binding domain"/>
    <property type="match status" value="1"/>
</dbReference>
<evidence type="ECO:0000256" key="1">
    <source>
        <dbReference type="ARBA" id="ARBA00023015"/>
    </source>
</evidence>
<feature type="domain" description="HTH arsR-type" evidence="4">
    <location>
        <begin position="10"/>
        <end position="98"/>
    </location>
</feature>